<reference evidence="16" key="1">
    <citation type="submission" date="2020-05" db="EMBL/GenBank/DDBJ databases">
        <title>Phylogenomic resolution of chytrid fungi.</title>
        <authorList>
            <person name="Stajich J.E."/>
            <person name="Amses K."/>
            <person name="Simmons R."/>
            <person name="Seto K."/>
            <person name="Myers J."/>
            <person name="Bonds A."/>
            <person name="Quandt C.A."/>
            <person name="Barry K."/>
            <person name="Liu P."/>
            <person name="Grigoriev I."/>
            <person name="Longcore J.E."/>
            <person name="James T.Y."/>
        </authorList>
    </citation>
    <scope>NUCLEOTIDE SEQUENCE</scope>
    <source>
        <strain evidence="16">JEL0379</strain>
    </source>
</reference>
<proteinExistence type="inferred from homology"/>
<dbReference type="InterPro" id="IPR017438">
    <property type="entry name" value="ATP-NAD_kinase_N"/>
</dbReference>
<dbReference type="GO" id="GO:0004143">
    <property type="term" value="F:ATP-dependent diacylglycerol kinase activity"/>
    <property type="evidence" value="ECO:0007669"/>
    <property type="project" value="UniProtKB-EC"/>
</dbReference>
<gene>
    <name evidence="16" type="ORF">HDU87_000999</name>
</gene>
<evidence type="ECO:0000256" key="3">
    <source>
        <dbReference type="ARBA" id="ARBA00022679"/>
    </source>
</evidence>
<evidence type="ECO:0000256" key="13">
    <source>
        <dbReference type="SAM" id="MobiDB-lite"/>
    </source>
</evidence>
<dbReference type="Gene3D" id="3.30.60.20">
    <property type="match status" value="1"/>
</dbReference>
<keyword evidence="8 12" id="KW-0418">Kinase</keyword>
<dbReference type="InterPro" id="IPR001206">
    <property type="entry name" value="Diacylglycerol_kinase_cat_dom"/>
</dbReference>
<comment type="catalytic activity">
    <reaction evidence="12">
        <text>a 1,2-diacyl-sn-glycerol + ATP = a 1,2-diacyl-sn-glycero-3-phosphate + ADP + H(+)</text>
        <dbReference type="Rhea" id="RHEA:10272"/>
        <dbReference type="ChEBI" id="CHEBI:15378"/>
        <dbReference type="ChEBI" id="CHEBI:17815"/>
        <dbReference type="ChEBI" id="CHEBI:30616"/>
        <dbReference type="ChEBI" id="CHEBI:58608"/>
        <dbReference type="ChEBI" id="CHEBI:456216"/>
        <dbReference type="EC" id="2.7.1.107"/>
    </reaction>
</comment>
<keyword evidence="7" id="KW-0863">Zinc-finger</keyword>
<evidence type="ECO:0000256" key="4">
    <source>
        <dbReference type="ARBA" id="ARBA00022723"/>
    </source>
</evidence>
<dbReference type="InterPro" id="IPR002219">
    <property type="entry name" value="PKC_DAG/PE"/>
</dbReference>
<protein>
    <recommendedName>
        <fullName evidence="12">Diacylglycerol kinase</fullName>
        <shortName evidence="12">DAG kinase</shortName>
        <ecNumber evidence="12">2.7.1.107</ecNumber>
    </recommendedName>
</protein>
<dbReference type="SUPFAM" id="SSF57889">
    <property type="entry name" value="Cysteine-rich domain"/>
    <property type="match status" value="2"/>
</dbReference>
<dbReference type="CDD" id="cd20852">
    <property type="entry name" value="C1_DGK_typeII_rpt2"/>
    <property type="match status" value="1"/>
</dbReference>
<evidence type="ECO:0000256" key="2">
    <source>
        <dbReference type="ARBA" id="ARBA00009280"/>
    </source>
</evidence>
<dbReference type="InterPro" id="IPR037607">
    <property type="entry name" value="DGK"/>
</dbReference>
<keyword evidence="3 12" id="KW-0808">Transferase</keyword>
<feature type="compositionally biased region" description="Polar residues" evidence="13">
    <location>
        <begin position="165"/>
        <end position="188"/>
    </location>
</feature>
<dbReference type="Proteomes" id="UP001212152">
    <property type="component" value="Unassembled WGS sequence"/>
</dbReference>
<dbReference type="Pfam" id="PF00781">
    <property type="entry name" value="DAGK_cat"/>
    <property type="match status" value="1"/>
</dbReference>
<keyword evidence="17" id="KW-1185">Reference proteome</keyword>
<feature type="compositionally biased region" description="Pro residues" evidence="13">
    <location>
        <begin position="199"/>
        <end position="209"/>
    </location>
</feature>
<dbReference type="PROSITE" id="PS50081">
    <property type="entry name" value="ZF_DAG_PE_2"/>
    <property type="match status" value="2"/>
</dbReference>
<feature type="region of interest" description="Disordered" evidence="13">
    <location>
        <begin position="700"/>
        <end position="723"/>
    </location>
</feature>
<dbReference type="SMART" id="SM00109">
    <property type="entry name" value="C1"/>
    <property type="match status" value="2"/>
</dbReference>
<comment type="similarity">
    <text evidence="2 12">Belongs to the eukaryotic diacylglycerol kinase family.</text>
</comment>
<dbReference type="InterPro" id="IPR046349">
    <property type="entry name" value="C1-like_sf"/>
</dbReference>
<name>A0AAD5TDX3_9FUNG</name>
<feature type="compositionally biased region" description="Polar residues" evidence="13">
    <location>
        <begin position="552"/>
        <end position="564"/>
    </location>
</feature>
<keyword evidence="5" id="KW-0677">Repeat</keyword>
<evidence type="ECO:0000256" key="7">
    <source>
        <dbReference type="ARBA" id="ARBA00022771"/>
    </source>
</evidence>
<evidence type="ECO:0000256" key="5">
    <source>
        <dbReference type="ARBA" id="ARBA00022737"/>
    </source>
</evidence>
<keyword evidence="10 12" id="KW-0067">ATP-binding</keyword>
<feature type="region of interest" description="Disordered" evidence="13">
    <location>
        <begin position="155"/>
        <end position="214"/>
    </location>
</feature>
<dbReference type="InterPro" id="IPR000756">
    <property type="entry name" value="Diacylglycerol_kin_accessory"/>
</dbReference>
<dbReference type="GO" id="GO:0007200">
    <property type="term" value="P:phospholipase C-activating G protein-coupled receptor signaling pathway"/>
    <property type="evidence" value="ECO:0007669"/>
    <property type="project" value="InterPro"/>
</dbReference>
<dbReference type="FunFam" id="3.30.60.20:FF:000002">
    <property type="entry name" value="Diacylglycerol kinase"/>
    <property type="match status" value="1"/>
</dbReference>
<dbReference type="GO" id="GO:0016020">
    <property type="term" value="C:membrane"/>
    <property type="evidence" value="ECO:0007669"/>
    <property type="project" value="UniProtKB-SubCell"/>
</dbReference>
<dbReference type="EC" id="2.7.1.107" evidence="12"/>
<evidence type="ECO:0000256" key="6">
    <source>
        <dbReference type="ARBA" id="ARBA00022741"/>
    </source>
</evidence>
<dbReference type="SUPFAM" id="SSF111331">
    <property type="entry name" value="NAD kinase/diacylglycerol kinase-like"/>
    <property type="match status" value="1"/>
</dbReference>
<dbReference type="Pfam" id="PF00130">
    <property type="entry name" value="C1_1"/>
    <property type="match status" value="1"/>
</dbReference>
<dbReference type="PANTHER" id="PTHR11255">
    <property type="entry name" value="DIACYLGLYCEROL KINASE"/>
    <property type="match status" value="1"/>
</dbReference>
<organism evidence="16 17">
    <name type="scientific">Geranomyces variabilis</name>
    <dbReference type="NCBI Taxonomy" id="109894"/>
    <lineage>
        <taxon>Eukaryota</taxon>
        <taxon>Fungi</taxon>
        <taxon>Fungi incertae sedis</taxon>
        <taxon>Chytridiomycota</taxon>
        <taxon>Chytridiomycota incertae sedis</taxon>
        <taxon>Chytridiomycetes</taxon>
        <taxon>Spizellomycetales</taxon>
        <taxon>Powellomycetaceae</taxon>
        <taxon>Geranomyces</taxon>
    </lineage>
</organism>
<keyword evidence="9" id="KW-0862">Zinc</keyword>
<dbReference type="SMART" id="SM00046">
    <property type="entry name" value="DAGKc"/>
    <property type="match status" value="1"/>
</dbReference>
<keyword evidence="6 12" id="KW-0547">Nucleotide-binding</keyword>
<dbReference type="Pfam" id="PF00609">
    <property type="entry name" value="DAGK_acc"/>
    <property type="match status" value="1"/>
</dbReference>
<feature type="region of interest" description="Disordered" evidence="13">
    <location>
        <begin position="539"/>
        <end position="576"/>
    </location>
</feature>
<feature type="compositionally biased region" description="Acidic residues" evidence="13">
    <location>
        <begin position="702"/>
        <end position="712"/>
    </location>
</feature>
<evidence type="ECO:0000256" key="8">
    <source>
        <dbReference type="ARBA" id="ARBA00022777"/>
    </source>
</evidence>
<feature type="domain" description="DAGKc" evidence="15">
    <location>
        <begin position="307"/>
        <end position="444"/>
    </location>
</feature>
<evidence type="ECO:0000259" key="14">
    <source>
        <dbReference type="PROSITE" id="PS50081"/>
    </source>
</evidence>
<dbReference type="SMART" id="SM00045">
    <property type="entry name" value="DAGKa"/>
    <property type="match status" value="1"/>
</dbReference>
<evidence type="ECO:0000256" key="1">
    <source>
        <dbReference type="ARBA" id="ARBA00004370"/>
    </source>
</evidence>
<dbReference type="PANTHER" id="PTHR11255:SF54">
    <property type="entry name" value="DIACYLGLYCEROL KINASE THETA"/>
    <property type="match status" value="1"/>
</dbReference>
<evidence type="ECO:0000256" key="9">
    <source>
        <dbReference type="ARBA" id="ARBA00022833"/>
    </source>
</evidence>
<evidence type="ECO:0000313" key="16">
    <source>
        <dbReference type="EMBL" id="KAJ3168443.1"/>
    </source>
</evidence>
<dbReference type="GO" id="GO:0005524">
    <property type="term" value="F:ATP binding"/>
    <property type="evidence" value="ECO:0007669"/>
    <property type="project" value="UniProtKB-KW"/>
</dbReference>
<sequence length="723" mass="77638">MVFELLVNALSAIGSALSFLRFAGHTIFSTLEHHTGYNRAIFICSAGVGACVWVVIKTAFPKIAAYVPQPTTLIPGGAAAAGGSRDGKHFDHVWVQGDLLLLDKGQGPAYCNACSNLVMQGLCCLVCRRCAHTDHLELVKDMPCKRMYTQTNIPKLLRMKRQGSKDSIGSNSGAEVSSGTPSSPRKTITPTSATSSSPASPPAPSPAPPTVSEYSEHQWVEGNLSLGARCAVCAGPAGSEPTLKDMRCVWCDVSVHTTCFTQYHRKCTLGPIPALVVPARFVTRISNATRGSSKKSDPRFTITDLPEGVRPLLCIVNPASGAQNSGALLRGLFAMLNPVQVIDTSVENPEALIRAFEPVIDRCRLLVCGGDGTIQWAFSILDKVVPVGKKKPPVGVLPLGTGNDLARVLGWGGGWTGSDVTEIVREIDSAVEVKLDRWTVGVIALPSRTMSSTEKVGRALRLAAAIQPKTMVMNNYFSLGTDASVALDFHTTRLRQPQYFRNRLLNKVWYALLGAKHQSVNFLSLVGLVRSPSSVSIFDEDDDVTSDADGSPNKSSINGSVLQPPSSPAPHEPLSASTLYLNGRRDQPIDLTDCGALIVLNIPSYGGGGKIYAAAEADGHPKSLYNDRKLEVLTVASPLHLGASVVGLSSPTVIGQAKEMRVHVDAPEIAMQVDGEPWLQKGPAEVTIRFLGESLMLRRADEDEETEEEEIDPLYINHRHRSD</sequence>
<evidence type="ECO:0000259" key="15">
    <source>
        <dbReference type="PROSITE" id="PS50146"/>
    </source>
</evidence>
<comment type="subcellular location">
    <subcellularLocation>
        <location evidence="1">Membrane</location>
    </subcellularLocation>
</comment>
<evidence type="ECO:0000256" key="10">
    <source>
        <dbReference type="ARBA" id="ARBA00022840"/>
    </source>
</evidence>
<dbReference type="GO" id="GO:0008270">
    <property type="term" value="F:zinc ion binding"/>
    <property type="evidence" value="ECO:0007669"/>
    <property type="project" value="UniProtKB-KW"/>
</dbReference>
<evidence type="ECO:0000313" key="17">
    <source>
        <dbReference type="Proteomes" id="UP001212152"/>
    </source>
</evidence>
<keyword evidence="4" id="KW-0479">Metal-binding</keyword>
<dbReference type="EMBL" id="JADGJQ010000119">
    <property type="protein sequence ID" value="KAJ3168443.1"/>
    <property type="molecule type" value="Genomic_DNA"/>
</dbReference>
<dbReference type="Gene3D" id="3.40.50.10330">
    <property type="entry name" value="Probable inorganic polyphosphate/atp-NAD kinase, domain 1"/>
    <property type="match status" value="1"/>
</dbReference>
<dbReference type="AlphaFoldDB" id="A0AAD5TDX3"/>
<evidence type="ECO:0000256" key="11">
    <source>
        <dbReference type="ARBA" id="ARBA00023136"/>
    </source>
</evidence>
<feature type="compositionally biased region" description="Low complexity" evidence="13">
    <location>
        <begin position="189"/>
        <end position="198"/>
    </location>
</feature>
<feature type="domain" description="Phorbol-ester/DAG-type" evidence="14">
    <location>
        <begin position="91"/>
        <end position="144"/>
    </location>
</feature>
<dbReference type="InterPro" id="IPR016064">
    <property type="entry name" value="NAD/diacylglycerol_kinase_sf"/>
</dbReference>
<dbReference type="PROSITE" id="PS50146">
    <property type="entry name" value="DAGK"/>
    <property type="match status" value="1"/>
</dbReference>
<dbReference type="Gene3D" id="2.60.200.40">
    <property type="match status" value="1"/>
</dbReference>
<accession>A0AAD5TDX3</accession>
<comment type="caution">
    <text evidence="16">The sequence shown here is derived from an EMBL/GenBank/DDBJ whole genome shotgun (WGS) entry which is preliminary data.</text>
</comment>
<keyword evidence="11" id="KW-0472">Membrane</keyword>
<evidence type="ECO:0000256" key="12">
    <source>
        <dbReference type="RuleBase" id="RU361128"/>
    </source>
</evidence>
<feature type="domain" description="Phorbol-ester/DAG-type" evidence="14">
    <location>
        <begin position="216"/>
        <end position="267"/>
    </location>
</feature>